<protein>
    <submittedName>
        <fullName evidence="1">Uncharacterized protein</fullName>
    </submittedName>
</protein>
<accession>A0A1M6LQ83</accession>
<gene>
    <name evidence="1" type="ORF">SAMN05443507_10346</name>
</gene>
<organism evidence="1 2">
    <name type="scientific">Alicyclobacillus tolerans</name>
    <dbReference type="NCBI Taxonomy" id="90970"/>
    <lineage>
        <taxon>Bacteria</taxon>
        <taxon>Bacillati</taxon>
        <taxon>Bacillota</taxon>
        <taxon>Bacilli</taxon>
        <taxon>Bacillales</taxon>
        <taxon>Alicyclobacillaceae</taxon>
        <taxon>Alicyclobacillus</taxon>
    </lineage>
</organism>
<name>A0A1M6LQ83_9BACL</name>
<dbReference type="AlphaFoldDB" id="A0A1M6LQ83"/>
<keyword evidence="2" id="KW-1185">Reference proteome</keyword>
<sequence length="31" mass="3602">MTIRGAVEYRPVFALTVVPKTFAIEYPVRYN</sequence>
<evidence type="ECO:0000313" key="2">
    <source>
        <dbReference type="Proteomes" id="UP000184016"/>
    </source>
</evidence>
<dbReference type="EMBL" id="FRAF01000003">
    <property type="protein sequence ID" value="SHJ73353.1"/>
    <property type="molecule type" value="Genomic_DNA"/>
</dbReference>
<dbReference type="Proteomes" id="UP000184016">
    <property type="component" value="Unassembled WGS sequence"/>
</dbReference>
<proteinExistence type="predicted"/>
<evidence type="ECO:0000313" key="1">
    <source>
        <dbReference type="EMBL" id="SHJ73353.1"/>
    </source>
</evidence>
<reference evidence="2" key="1">
    <citation type="submission" date="2016-11" db="EMBL/GenBank/DDBJ databases">
        <authorList>
            <person name="Varghese N."/>
            <person name="Submissions S."/>
        </authorList>
    </citation>
    <scope>NUCLEOTIDE SEQUENCE [LARGE SCALE GENOMIC DNA]</scope>
    <source>
        <strain evidence="2">USBA-503</strain>
    </source>
</reference>